<dbReference type="Proteomes" id="UP001172684">
    <property type="component" value="Unassembled WGS sequence"/>
</dbReference>
<evidence type="ECO:0000256" key="1">
    <source>
        <dbReference type="SAM" id="MobiDB-lite"/>
    </source>
</evidence>
<reference evidence="2" key="1">
    <citation type="submission" date="2022-10" db="EMBL/GenBank/DDBJ databases">
        <title>Culturing micro-colonial fungi from biological soil crusts in the Mojave desert and describing Neophaeococcomyces mojavensis, and introducing the new genera and species Taxawa tesnikishii.</title>
        <authorList>
            <person name="Kurbessoian T."/>
            <person name="Stajich J.E."/>
        </authorList>
    </citation>
    <scope>NUCLEOTIDE SEQUENCE</scope>
    <source>
        <strain evidence="2">TK_1</strain>
    </source>
</reference>
<dbReference type="EMBL" id="JAPDRL010000051">
    <property type="protein sequence ID" value="KAJ9662236.1"/>
    <property type="molecule type" value="Genomic_DNA"/>
</dbReference>
<feature type="region of interest" description="Disordered" evidence="1">
    <location>
        <begin position="72"/>
        <end position="91"/>
    </location>
</feature>
<sequence length="142" mass="15480">MQVYCSQLFSTEGHSPFRLHSDSNLPRRPARAARRRKTDTTEDVEITTPATYARAMHDWTANQLCAATRAMNRNSSSGTPASYSRVPASPSTLAERRLDVSMAKLTLEPDLRARPGRLFSDHPGKSLRRGGGGGGVKPANVS</sequence>
<organism evidence="2 3">
    <name type="scientific">Coniosporium apollinis</name>
    <dbReference type="NCBI Taxonomy" id="61459"/>
    <lineage>
        <taxon>Eukaryota</taxon>
        <taxon>Fungi</taxon>
        <taxon>Dikarya</taxon>
        <taxon>Ascomycota</taxon>
        <taxon>Pezizomycotina</taxon>
        <taxon>Dothideomycetes</taxon>
        <taxon>Dothideomycetes incertae sedis</taxon>
        <taxon>Coniosporium</taxon>
    </lineage>
</organism>
<feature type="region of interest" description="Disordered" evidence="1">
    <location>
        <begin position="110"/>
        <end position="142"/>
    </location>
</feature>
<accession>A0ABQ9NT04</accession>
<feature type="compositionally biased region" description="Polar residues" evidence="1">
    <location>
        <begin position="72"/>
        <end position="82"/>
    </location>
</feature>
<keyword evidence="3" id="KW-1185">Reference proteome</keyword>
<protein>
    <submittedName>
        <fullName evidence="2">Uncharacterized protein</fullName>
    </submittedName>
</protein>
<comment type="caution">
    <text evidence="2">The sequence shown here is derived from an EMBL/GenBank/DDBJ whole genome shotgun (WGS) entry which is preliminary data.</text>
</comment>
<evidence type="ECO:0000313" key="3">
    <source>
        <dbReference type="Proteomes" id="UP001172684"/>
    </source>
</evidence>
<proteinExistence type="predicted"/>
<gene>
    <name evidence="2" type="ORF">H2201_006166</name>
</gene>
<feature type="compositionally biased region" description="Basic residues" evidence="1">
    <location>
        <begin position="28"/>
        <end position="37"/>
    </location>
</feature>
<evidence type="ECO:0000313" key="2">
    <source>
        <dbReference type="EMBL" id="KAJ9662236.1"/>
    </source>
</evidence>
<feature type="compositionally biased region" description="Basic and acidic residues" evidence="1">
    <location>
        <begin position="110"/>
        <end position="124"/>
    </location>
</feature>
<feature type="region of interest" description="Disordered" evidence="1">
    <location>
        <begin position="15"/>
        <end position="46"/>
    </location>
</feature>
<name>A0ABQ9NT04_9PEZI</name>